<keyword evidence="1" id="KW-0472">Membrane</keyword>
<reference evidence="2" key="1">
    <citation type="submission" date="2018-05" db="EMBL/GenBank/DDBJ databases">
        <title>Bacterial isolates from healthy term breastfed infants carrying antibiotic resistance genes.</title>
        <authorList>
            <person name="Casaburi G."/>
        </authorList>
    </citation>
    <scope>NUCLEOTIDE SEQUENCE [LARGE SCALE GENOMIC DNA]</scope>
    <source>
        <strain evidence="2">7084_4</strain>
    </source>
</reference>
<gene>
    <name evidence="2" type="ORF">DMB90_11275</name>
</gene>
<protein>
    <submittedName>
        <fullName evidence="2">Uncharacterized protein</fullName>
    </submittedName>
</protein>
<evidence type="ECO:0000313" key="2">
    <source>
        <dbReference type="EMBL" id="QFG76710.1"/>
    </source>
</evidence>
<organism evidence="2">
    <name type="scientific">Raoultella planticola</name>
    <name type="common">Klebsiella planticola</name>
    <dbReference type="NCBI Taxonomy" id="575"/>
    <lineage>
        <taxon>Bacteria</taxon>
        <taxon>Pseudomonadati</taxon>
        <taxon>Pseudomonadota</taxon>
        <taxon>Gammaproteobacteria</taxon>
        <taxon>Enterobacterales</taxon>
        <taxon>Enterobacteriaceae</taxon>
        <taxon>Klebsiella/Raoultella group</taxon>
        <taxon>Raoultella</taxon>
    </lineage>
</organism>
<proteinExistence type="predicted"/>
<name>A0A5P6A9U9_RAOPL</name>
<sequence length="113" mass="11819">MVPLPFWQSPAGSSIKAKRALILTVYFGLLMLKFSPRLSRGRYRRVASASTGGGPSPVLAGSGGYGYGRKHVAIAAVASPSTPMSAGATTLHALLQMMTVAPDPQMGQRGFNL</sequence>
<feature type="transmembrane region" description="Helical" evidence="1">
    <location>
        <begin position="20"/>
        <end position="36"/>
    </location>
</feature>
<dbReference type="EMBL" id="CP029752">
    <property type="protein sequence ID" value="QFG76710.1"/>
    <property type="molecule type" value="Genomic_DNA"/>
</dbReference>
<keyword evidence="1" id="KW-1133">Transmembrane helix</keyword>
<evidence type="ECO:0000256" key="1">
    <source>
        <dbReference type="SAM" id="Phobius"/>
    </source>
</evidence>
<keyword evidence="1" id="KW-0812">Transmembrane</keyword>
<dbReference type="AlphaFoldDB" id="A0A5P6A9U9"/>
<accession>A0A5P6A9U9</accession>